<dbReference type="Pfam" id="PF07963">
    <property type="entry name" value="N_methyl"/>
    <property type="match status" value="1"/>
</dbReference>
<evidence type="ECO:0000256" key="3">
    <source>
        <dbReference type="ARBA" id="ARBA00022475"/>
    </source>
</evidence>
<keyword evidence="8 11" id="KW-0472">Membrane</keyword>
<evidence type="ECO:0000256" key="10">
    <source>
        <dbReference type="ARBA" id="ARBA00030775"/>
    </source>
</evidence>
<evidence type="ECO:0000313" key="13">
    <source>
        <dbReference type="EMBL" id="EGV31803.1"/>
    </source>
</evidence>
<dbReference type="AlphaFoldDB" id="G2E075"/>
<dbReference type="InterPro" id="IPR012902">
    <property type="entry name" value="N_methyl_site"/>
</dbReference>
<keyword evidence="4" id="KW-0488">Methylation</keyword>
<dbReference type="Gene3D" id="3.55.40.10">
    <property type="entry name" value="minor pseudopilin epsh domain"/>
    <property type="match status" value="1"/>
</dbReference>
<reference evidence="13 14" key="1">
    <citation type="submission" date="2011-06" db="EMBL/GenBank/DDBJ databases">
        <title>The draft genome of Thiorhodococcus drewsii AZ1.</title>
        <authorList>
            <consortium name="US DOE Joint Genome Institute (JGI-PGF)"/>
            <person name="Lucas S."/>
            <person name="Han J."/>
            <person name="Lapidus A."/>
            <person name="Cheng J.-F."/>
            <person name="Goodwin L."/>
            <person name="Pitluck S."/>
            <person name="Peters L."/>
            <person name="Land M.L."/>
            <person name="Hauser L."/>
            <person name="Vogl K."/>
            <person name="Liu Z."/>
            <person name="Imhoff J."/>
            <person name="Thiel V."/>
            <person name="Frigaard N.-U."/>
            <person name="Bryant D.A."/>
            <person name="Woyke T.J."/>
        </authorList>
    </citation>
    <scope>NUCLEOTIDE SEQUENCE [LARGE SCALE GENOMIC DNA]</scope>
    <source>
        <strain evidence="13 14">AZ1</strain>
    </source>
</reference>
<proteinExistence type="inferred from homology"/>
<evidence type="ECO:0000256" key="8">
    <source>
        <dbReference type="ARBA" id="ARBA00023136"/>
    </source>
</evidence>
<evidence type="ECO:0000256" key="2">
    <source>
        <dbReference type="ARBA" id="ARBA00021549"/>
    </source>
</evidence>
<evidence type="ECO:0000256" key="1">
    <source>
        <dbReference type="ARBA" id="ARBA00004377"/>
    </source>
</evidence>
<dbReference type="eggNOG" id="COG4970">
    <property type="taxonomic scope" value="Bacteria"/>
</dbReference>
<sequence length="221" mass="23509">MPTIPSRQTRSIWPNRTMPPHFRAGLIAFEAHERRRLAPSPADPPLGATIRVVRFLRARGMAGVTLIELVVTLSIAAILMTIAVPSFQDLIRNNRASAQVNEFLTALNLARTEAVKRGASVSVCSSTDSTTCRSSSVTNWADGWILYVTGSSPLDVLRVWPAVNGTATFTATAGEVTFRGAGQASAAITFTYTPTGCTGDQQRTISVTAVGRASSSKATCP</sequence>
<keyword evidence="7 11" id="KW-1133">Transmembrane helix</keyword>
<dbReference type="STRING" id="765913.ThidrDRAFT_1688"/>
<keyword evidence="5" id="KW-0997">Cell inner membrane</keyword>
<evidence type="ECO:0000313" key="14">
    <source>
        <dbReference type="Proteomes" id="UP000004200"/>
    </source>
</evidence>
<dbReference type="GO" id="GO:0005886">
    <property type="term" value="C:plasma membrane"/>
    <property type="evidence" value="ECO:0007669"/>
    <property type="project" value="UniProtKB-SubCell"/>
</dbReference>
<feature type="transmembrane region" description="Helical" evidence="11">
    <location>
        <begin position="61"/>
        <end position="84"/>
    </location>
</feature>
<dbReference type="GO" id="GO:0015628">
    <property type="term" value="P:protein secretion by the type II secretion system"/>
    <property type="evidence" value="ECO:0007669"/>
    <property type="project" value="InterPro"/>
</dbReference>
<evidence type="ECO:0000256" key="6">
    <source>
        <dbReference type="ARBA" id="ARBA00022692"/>
    </source>
</evidence>
<dbReference type="SUPFAM" id="SSF54523">
    <property type="entry name" value="Pili subunits"/>
    <property type="match status" value="1"/>
</dbReference>
<evidence type="ECO:0000259" key="12">
    <source>
        <dbReference type="Pfam" id="PF12019"/>
    </source>
</evidence>
<comment type="subcellular location">
    <subcellularLocation>
        <location evidence="1">Cell inner membrane</location>
        <topology evidence="1">Single-pass membrane protein</topology>
    </subcellularLocation>
</comment>
<protein>
    <recommendedName>
        <fullName evidence="2">Type II secretion system protein H</fullName>
    </recommendedName>
    <alternativeName>
        <fullName evidence="10">General secretion pathway protein H</fullName>
    </alternativeName>
</protein>
<dbReference type="InterPro" id="IPR045584">
    <property type="entry name" value="Pilin-like"/>
</dbReference>
<gene>
    <name evidence="13" type="ORF">ThidrDRAFT_1688</name>
</gene>
<keyword evidence="14" id="KW-1185">Reference proteome</keyword>
<dbReference type="Pfam" id="PF12019">
    <property type="entry name" value="GspH"/>
    <property type="match status" value="1"/>
</dbReference>
<comment type="caution">
    <text evidence="13">The sequence shown here is derived from an EMBL/GenBank/DDBJ whole genome shotgun (WGS) entry which is preliminary data.</text>
</comment>
<evidence type="ECO:0000256" key="5">
    <source>
        <dbReference type="ARBA" id="ARBA00022519"/>
    </source>
</evidence>
<accession>G2E075</accession>
<keyword evidence="6 11" id="KW-0812">Transmembrane</keyword>
<dbReference type="PROSITE" id="PS00409">
    <property type="entry name" value="PROKAR_NTER_METHYL"/>
    <property type="match status" value="1"/>
</dbReference>
<evidence type="ECO:0000256" key="11">
    <source>
        <dbReference type="SAM" id="Phobius"/>
    </source>
</evidence>
<evidence type="ECO:0000256" key="4">
    <source>
        <dbReference type="ARBA" id="ARBA00022481"/>
    </source>
</evidence>
<dbReference type="InterPro" id="IPR022346">
    <property type="entry name" value="T2SS_GspH"/>
</dbReference>
<organism evidence="13 14">
    <name type="scientific">Thiorhodococcus drewsii AZ1</name>
    <dbReference type="NCBI Taxonomy" id="765913"/>
    <lineage>
        <taxon>Bacteria</taxon>
        <taxon>Pseudomonadati</taxon>
        <taxon>Pseudomonadota</taxon>
        <taxon>Gammaproteobacteria</taxon>
        <taxon>Chromatiales</taxon>
        <taxon>Chromatiaceae</taxon>
        <taxon>Thiorhodococcus</taxon>
    </lineage>
</organism>
<dbReference type="GO" id="GO:0015627">
    <property type="term" value="C:type II protein secretion system complex"/>
    <property type="evidence" value="ECO:0007669"/>
    <property type="project" value="InterPro"/>
</dbReference>
<dbReference type="Proteomes" id="UP000004200">
    <property type="component" value="Unassembled WGS sequence"/>
</dbReference>
<keyword evidence="3" id="KW-1003">Cell membrane</keyword>
<dbReference type="NCBIfam" id="TIGR02532">
    <property type="entry name" value="IV_pilin_GFxxxE"/>
    <property type="match status" value="1"/>
</dbReference>
<name>G2E075_9GAMM</name>
<comment type="similarity">
    <text evidence="9">Belongs to the GSP H family.</text>
</comment>
<feature type="domain" description="General secretion pathway GspH" evidence="12">
    <location>
        <begin position="99"/>
        <end position="211"/>
    </location>
</feature>
<evidence type="ECO:0000256" key="9">
    <source>
        <dbReference type="ARBA" id="ARBA00025772"/>
    </source>
</evidence>
<dbReference type="EMBL" id="AFWT01000010">
    <property type="protein sequence ID" value="EGV31803.1"/>
    <property type="molecule type" value="Genomic_DNA"/>
</dbReference>
<evidence type="ECO:0000256" key="7">
    <source>
        <dbReference type="ARBA" id="ARBA00022989"/>
    </source>
</evidence>